<accession>A0ABS9ETB0</accession>
<evidence type="ECO:0000256" key="1">
    <source>
        <dbReference type="SAM" id="MobiDB-lite"/>
    </source>
</evidence>
<proteinExistence type="predicted"/>
<dbReference type="Gene3D" id="1.10.10.10">
    <property type="entry name" value="Winged helix-like DNA-binding domain superfamily/Winged helix DNA-binding domain"/>
    <property type="match status" value="1"/>
</dbReference>
<comment type="caution">
    <text evidence="2">The sequence shown here is derived from an EMBL/GenBank/DDBJ whole genome shotgun (WGS) entry which is preliminary data.</text>
</comment>
<dbReference type="EMBL" id="JAKGUD010000010">
    <property type="protein sequence ID" value="MCF4143090.1"/>
    <property type="molecule type" value="Genomic_DNA"/>
</dbReference>
<evidence type="ECO:0000313" key="2">
    <source>
        <dbReference type="EMBL" id="MCF4143090.1"/>
    </source>
</evidence>
<reference evidence="2 3" key="1">
    <citation type="submission" date="2022-01" db="EMBL/GenBank/DDBJ databases">
        <title>Dethiosulfovibrio faecalis sp. nov., a novel proteolytic, non-sulfur-reducing bacterium isolated from a marine aquaculture solid waste bioreactor.</title>
        <authorList>
            <person name="Grabowski S."/>
            <person name="Apolinario E."/>
            <person name="Schneider N."/>
            <person name="Marshall C.W."/>
            <person name="Sowers K.R."/>
        </authorList>
    </citation>
    <scope>NUCLEOTIDE SEQUENCE [LARGE SCALE GENOMIC DNA]</scope>
    <source>
        <strain evidence="2 3">DSM 12537</strain>
    </source>
</reference>
<protein>
    <submittedName>
        <fullName evidence="2">Helix-turn-helix domain-containing protein</fullName>
    </submittedName>
</protein>
<sequence>MERNIVIDNRKFWFARVDISVLLDEGIDAYAKATYAVLCAYAGSGRECFPSAETLAKKVKCSRDRLFKSLRILVEFGVLQKVTQSNKSFQTVNKYILTGGADSTQAVRQTDTESPSERLPQSVSRTPGVRQADPRCPSDVHRTRDIELEPKNDKDIVGKSAEDTAGLPLDPVPGEEIVPQPGETPPPCPYRAIADLWDEVMVPMGKRGVRILSETRQNTLRSRWRTKGDPGAPPWPWADLKTWREYFLYVSQSKFLVDGRFCDFDWVIKATNWIKIREGKYHQEGDCR</sequence>
<feature type="region of interest" description="Disordered" evidence="1">
    <location>
        <begin position="103"/>
        <end position="172"/>
    </location>
</feature>
<keyword evidence="3" id="KW-1185">Reference proteome</keyword>
<dbReference type="RefSeq" id="WP_236099797.1">
    <property type="nucleotide sequence ID" value="NZ_JAKGUD010000010.1"/>
</dbReference>
<name>A0ABS9ETB0_9BACT</name>
<feature type="compositionally biased region" description="Polar residues" evidence="1">
    <location>
        <begin position="103"/>
        <end position="125"/>
    </location>
</feature>
<dbReference type="Proteomes" id="UP001200430">
    <property type="component" value="Unassembled WGS sequence"/>
</dbReference>
<dbReference type="InterPro" id="IPR036388">
    <property type="entry name" value="WH-like_DNA-bd_sf"/>
</dbReference>
<evidence type="ECO:0000313" key="3">
    <source>
        <dbReference type="Proteomes" id="UP001200430"/>
    </source>
</evidence>
<organism evidence="2 3">
    <name type="scientific">Dethiosulfovibrio marinus</name>
    <dbReference type="NCBI Taxonomy" id="133532"/>
    <lineage>
        <taxon>Bacteria</taxon>
        <taxon>Thermotogati</taxon>
        <taxon>Synergistota</taxon>
        <taxon>Synergistia</taxon>
        <taxon>Synergistales</taxon>
        <taxon>Dethiosulfovibrionaceae</taxon>
        <taxon>Dethiosulfovibrio</taxon>
    </lineage>
</organism>
<gene>
    <name evidence="2" type="ORF">L2W38_09730</name>
</gene>
<dbReference type="Pfam" id="PF13730">
    <property type="entry name" value="HTH_36"/>
    <property type="match status" value="1"/>
</dbReference>
<feature type="compositionally biased region" description="Basic and acidic residues" evidence="1">
    <location>
        <begin position="132"/>
        <end position="162"/>
    </location>
</feature>